<evidence type="ECO:0000256" key="6">
    <source>
        <dbReference type="ARBA" id="ARBA00023033"/>
    </source>
</evidence>
<evidence type="ECO:0000256" key="1">
    <source>
        <dbReference type="ARBA" id="ARBA00010617"/>
    </source>
</evidence>
<accession>A0AAC8TA48</accession>
<comment type="cofactor">
    <cofactor evidence="7">
        <name>heme</name>
        <dbReference type="ChEBI" id="CHEBI:30413"/>
    </cofactor>
</comment>
<keyword evidence="4 8" id="KW-0560">Oxidoreductase</keyword>
<dbReference type="InterPro" id="IPR001128">
    <property type="entry name" value="Cyt_P450"/>
</dbReference>
<dbReference type="EMBL" id="QUMU01000022">
    <property type="protein sequence ID" value="REG20430.1"/>
    <property type="molecule type" value="Genomic_DNA"/>
</dbReference>
<dbReference type="GO" id="GO:0004497">
    <property type="term" value="F:monooxygenase activity"/>
    <property type="evidence" value="ECO:0007669"/>
    <property type="project" value="UniProtKB-KW"/>
</dbReference>
<name>A0AAC8TA48_9BACT</name>
<evidence type="ECO:0000313" key="10">
    <source>
        <dbReference type="EMBL" id="AKI98471.1"/>
    </source>
</evidence>
<evidence type="ECO:0000256" key="4">
    <source>
        <dbReference type="ARBA" id="ARBA00023002"/>
    </source>
</evidence>
<dbReference type="Gene3D" id="1.10.630.10">
    <property type="entry name" value="Cytochrome P450"/>
    <property type="match status" value="1"/>
</dbReference>
<evidence type="ECO:0000313" key="11">
    <source>
        <dbReference type="EMBL" id="REG20430.1"/>
    </source>
</evidence>
<comment type="similarity">
    <text evidence="1 8">Belongs to the cytochrome P450 family.</text>
</comment>
<evidence type="ECO:0000256" key="5">
    <source>
        <dbReference type="ARBA" id="ARBA00023004"/>
    </source>
</evidence>
<protein>
    <submittedName>
        <fullName evidence="10">Cytochrome P450</fullName>
    </submittedName>
</protein>
<reference evidence="11 13" key="2">
    <citation type="submission" date="2018-08" db="EMBL/GenBank/DDBJ databases">
        <title>Genomic Encyclopedia of Archaeal and Bacterial Type Strains, Phase II (KMG-II): from individual species to whole genera.</title>
        <authorList>
            <person name="Goeker M."/>
        </authorList>
    </citation>
    <scope>NUCLEOTIDE SEQUENCE [LARGE SCALE GENOMIC DNA]</scope>
    <source>
        <strain evidence="11 13">DSM 2261</strain>
    </source>
</reference>
<feature type="compositionally biased region" description="Low complexity" evidence="9">
    <location>
        <begin position="429"/>
        <end position="445"/>
    </location>
</feature>
<keyword evidence="13" id="KW-1185">Reference proteome</keyword>
<dbReference type="EMBL" id="CP011509">
    <property type="protein sequence ID" value="AKI98471.1"/>
    <property type="molecule type" value="Genomic_DNA"/>
</dbReference>
<proteinExistence type="inferred from homology"/>
<dbReference type="PANTHER" id="PTHR24291">
    <property type="entry name" value="CYTOCHROME P450 FAMILY 4"/>
    <property type="match status" value="1"/>
</dbReference>
<feature type="region of interest" description="Disordered" evidence="9">
    <location>
        <begin position="422"/>
        <end position="445"/>
    </location>
</feature>
<evidence type="ECO:0000313" key="13">
    <source>
        <dbReference type="Proteomes" id="UP000256345"/>
    </source>
</evidence>
<dbReference type="InterPro" id="IPR036396">
    <property type="entry name" value="Cyt_P450_sf"/>
</dbReference>
<dbReference type="InterPro" id="IPR002401">
    <property type="entry name" value="Cyt_P450_E_grp-I"/>
</dbReference>
<evidence type="ECO:0000256" key="9">
    <source>
        <dbReference type="SAM" id="MobiDB-lite"/>
    </source>
</evidence>
<feature type="binding site" description="axial binding residue" evidence="7">
    <location>
        <position position="374"/>
    </location>
    <ligand>
        <name>heme</name>
        <dbReference type="ChEBI" id="CHEBI:30413"/>
    </ligand>
    <ligandPart>
        <name>Fe</name>
        <dbReference type="ChEBI" id="CHEBI:18248"/>
    </ligandPart>
</feature>
<organism evidence="10 12">
    <name type="scientific">Archangium gephyra</name>
    <dbReference type="NCBI Taxonomy" id="48"/>
    <lineage>
        <taxon>Bacteria</taxon>
        <taxon>Pseudomonadati</taxon>
        <taxon>Myxococcota</taxon>
        <taxon>Myxococcia</taxon>
        <taxon>Myxococcales</taxon>
        <taxon>Cystobacterineae</taxon>
        <taxon>Archangiaceae</taxon>
        <taxon>Archangium</taxon>
    </lineage>
</organism>
<dbReference type="GO" id="GO:0005506">
    <property type="term" value="F:iron ion binding"/>
    <property type="evidence" value="ECO:0007669"/>
    <property type="project" value="InterPro"/>
</dbReference>
<dbReference type="PRINTS" id="PR00463">
    <property type="entry name" value="EP450I"/>
</dbReference>
<dbReference type="InterPro" id="IPR017972">
    <property type="entry name" value="Cyt_P450_CS"/>
</dbReference>
<evidence type="ECO:0000313" key="12">
    <source>
        <dbReference type="Proteomes" id="UP000035579"/>
    </source>
</evidence>
<dbReference type="InterPro" id="IPR050196">
    <property type="entry name" value="Cytochrome_P450_Monoox"/>
</dbReference>
<evidence type="ECO:0000256" key="8">
    <source>
        <dbReference type="RuleBase" id="RU000461"/>
    </source>
</evidence>
<keyword evidence="3 7" id="KW-0479">Metal-binding</keyword>
<keyword evidence="5 7" id="KW-0408">Iron</keyword>
<dbReference type="SUPFAM" id="SSF48264">
    <property type="entry name" value="Cytochrome P450"/>
    <property type="match status" value="1"/>
</dbReference>
<gene>
    <name evidence="10" type="ORF">AA314_00098</name>
    <name evidence="11" type="ORF">ATI61_122130</name>
</gene>
<dbReference type="PRINTS" id="PR00385">
    <property type="entry name" value="P450"/>
</dbReference>
<dbReference type="PANTHER" id="PTHR24291:SF50">
    <property type="entry name" value="BIFUNCTIONAL ALBAFLAVENONE MONOOXYGENASE_TERPENE SYNTHASE"/>
    <property type="match status" value="1"/>
</dbReference>
<dbReference type="Pfam" id="PF00067">
    <property type="entry name" value="p450"/>
    <property type="match status" value="1"/>
</dbReference>
<dbReference type="AlphaFoldDB" id="A0AAC8TA48"/>
<evidence type="ECO:0000256" key="3">
    <source>
        <dbReference type="ARBA" id="ARBA00022723"/>
    </source>
</evidence>
<evidence type="ECO:0000256" key="7">
    <source>
        <dbReference type="PIRSR" id="PIRSR602401-1"/>
    </source>
</evidence>
<dbReference type="Proteomes" id="UP000256345">
    <property type="component" value="Unassembled WGS sequence"/>
</dbReference>
<dbReference type="PROSITE" id="PS00086">
    <property type="entry name" value="CYTOCHROME_P450"/>
    <property type="match status" value="1"/>
</dbReference>
<sequence>MLGNILAAAKGELDFFKELGSYGDVSSFHLGRRRFYFVNHPELIRKVLTSQNFVRTAISRDLMESFLGRGLFSQEGENHLQQRRLMQPAFHHKRIEGYGAVMEGFATRMLEGWRDGETRDISHDMMRLTFEIVSKTLFDADTGEQASQVGKAFTSIMQAINKEYPLYSVLPAWVPVKRWGASRRAVEALNRITSTIIQERRGTGTDRGDLLSMLLLARDEDGTRMTDEQVGAQTLSLLFAGHETTANLLSWTWLLLSRNPDIRLKLQQEVDTVLEGRAPTVGDLPRLKYTESVVKETLRIYPPAWYAERAPLTDTELGGYTIPANAPIVISVYVTHRDGRFFEQPERFWPERFLGVEDRQLPAYLPFGGGTHLCIGNRFALMEAQLLVAAIAQRYELELEPGLAVKPRALITLGVEGLRMKVKRRQPGSASPRASPASSASDSSA</sequence>
<dbReference type="CDD" id="cd20620">
    <property type="entry name" value="CYP132-like"/>
    <property type="match status" value="1"/>
</dbReference>
<evidence type="ECO:0000256" key="2">
    <source>
        <dbReference type="ARBA" id="ARBA00022617"/>
    </source>
</evidence>
<dbReference type="KEGG" id="age:AA314_00098"/>
<dbReference type="GO" id="GO:0016705">
    <property type="term" value="F:oxidoreductase activity, acting on paired donors, with incorporation or reduction of molecular oxygen"/>
    <property type="evidence" value="ECO:0007669"/>
    <property type="project" value="InterPro"/>
</dbReference>
<keyword evidence="2 7" id="KW-0349">Heme</keyword>
<dbReference type="Proteomes" id="UP000035579">
    <property type="component" value="Chromosome"/>
</dbReference>
<keyword evidence="6 8" id="KW-0503">Monooxygenase</keyword>
<dbReference type="GO" id="GO:0020037">
    <property type="term" value="F:heme binding"/>
    <property type="evidence" value="ECO:0007669"/>
    <property type="project" value="InterPro"/>
</dbReference>
<reference evidence="10 12" key="1">
    <citation type="submission" date="2015-05" db="EMBL/GenBank/DDBJ databases">
        <title>Genome assembly of Archangium gephyra DSM 2261.</title>
        <authorList>
            <person name="Sharma G."/>
            <person name="Subramanian S."/>
        </authorList>
    </citation>
    <scope>NUCLEOTIDE SEQUENCE [LARGE SCALE GENOMIC DNA]</scope>
    <source>
        <strain evidence="10 12">DSM 2261</strain>
    </source>
</reference>